<evidence type="ECO:0000256" key="1">
    <source>
        <dbReference type="ARBA" id="ARBA00004123"/>
    </source>
</evidence>
<comment type="subcellular location">
    <subcellularLocation>
        <location evidence="2">Cytoplasm</location>
    </subcellularLocation>
    <subcellularLocation>
        <location evidence="1">Nucleus</location>
    </subcellularLocation>
</comment>
<evidence type="ECO:0000256" key="5">
    <source>
        <dbReference type="ARBA" id="ARBA00022490"/>
    </source>
</evidence>
<dbReference type="Proteomes" id="UP001345219">
    <property type="component" value="Chromosome 13"/>
</dbReference>
<keyword evidence="7" id="KW-0227">DNA damage</keyword>
<dbReference type="InterPro" id="IPR026126">
    <property type="entry name" value="BABAM1"/>
</dbReference>
<comment type="similarity">
    <text evidence="3">Belongs to the BABAM1 family.</text>
</comment>
<gene>
    <name evidence="16" type="ORF">SAY87_016355</name>
</gene>
<dbReference type="GO" id="GO:0006281">
    <property type="term" value="P:DNA repair"/>
    <property type="evidence" value="ECO:0007669"/>
    <property type="project" value="UniProtKB-KW"/>
</dbReference>
<dbReference type="GO" id="GO:0005737">
    <property type="term" value="C:cytoplasm"/>
    <property type="evidence" value="ECO:0007669"/>
    <property type="project" value="UniProtKB-SubCell"/>
</dbReference>
<keyword evidence="11" id="KW-0234">DNA repair</keyword>
<reference evidence="16 17" key="1">
    <citation type="journal article" date="2023" name="Hortic Res">
        <title>Pangenome of water caltrop reveals structural variations and asymmetric subgenome divergence after allopolyploidization.</title>
        <authorList>
            <person name="Zhang X."/>
            <person name="Chen Y."/>
            <person name="Wang L."/>
            <person name="Yuan Y."/>
            <person name="Fang M."/>
            <person name="Shi L."/>
            <person name="Lu R."/>
            <person name="Comes H.P."/>
            <person name="Ma Y."/>
            <person name="Chen Y."/>
            <person name="Huang G."/>
            <person name="Zhou Y."/>
            <person name="Zheng Z."/>
            <person name="Qiu Y."/>
        </authorList>
    </citation>
    <scope>NUCLEOTIDE SEQUENCE [LARGE SCALE GENOMIC DNA]</scope>
    <source>
        <tissue evidence="16">Roots</tissue>
    </source>
</reference>
<organism evidence="16 17">
    <name type="scientific">Trapa incisa</name>
    <dbReference type="NCBI Taxonomy" id="236973"/>
    <lineage>
        <taxon>Eukaryota</taxon>
        <taxon>Viridiplantae</taxon>
        <taxon>Streptophyta</taxon>
        <taxon>Embryophyta</taxon>
        <taxon>Tracheophyta</taxon>
        <taxon>Spermatophyta</taxon>
        <taxon>Magnoliopsida</taxon>
        <taxon>eudicotyledons</taxon>
        <taxon>Gunneridae</taxon>
        <taxon>Pentapetalae</taxon>
        <taxon>rosids</taxon>
        <taxon>malvids</taxon>
        <taxon>Myrtales</taxon>
        <taxon>Lythraceae</taxon>
        <taxon>Trapa</taxon>
    </lineage>
</organism>
<keyword evidence="6" id="KW-0132">Cell division</keyword>
<evidence type="ECO:0000256" key="7">
    <source>
        <dbReference type="ARBA" id="ARBA00022763"/>
    </source>
</evidence>
<sequence>MEREDGEGSDPPRYTLELTRLCGEDILFCVDVDAESLVEMKSTGSNGRPFTRLDSIKQAILLFVHSKLSINPDNRFAFATLSKSATWLRKDFNSDIDSVISAFRGLSATSPSGSADLTHLFRLAAHEARKSQAQGRLLRVILIYCRSSTKPHYQWTAAQKLFTLDVMYLHDKPGPNNCPQDVYDALVVALETVSEYEGYILESGHGLTRVLLKCICILLSHPQQRIAQDFVDFPKSLTKKPPLEPAAGTADDKISAIAGI</sequence>
<dbReference type="PANTHER" id="PTHR15660">
    <property type="entry name" value="BRISC AND BRCA1-A COMPLEX MEMBER 1"/>
    <property type="match status" value="1"/>
</dbReference>
<evidence type="ECO:0000256" key="13">
    <source>
        <dbReference type="ARBA" id="ARBA00023306"/>
    </source>
</evidence>
<evidence type="ECO:0000256" key="4">
    <source>
        <dbReference type="ARBA" id="ARBA00019437"/>
    </source>
</evidence>
<dbReference type="CDD" id="cd21502">
    <property type="entry name" value="vWA_BABAM1"/>
    <property type="match status" value="1"/>
</dbReference>
<dbReference type="EMBL" id="JAXIOK010000001">
    <property type="protein sequence ID" value="KAK4780249.1"/>
    <property type="molecule type" value="Genomic_DNA"/>
</dbReference>
<keyword evidence="10" id="KW-0156">Chromatin regulator</keyword>
<dbReference type="GO" id="GO:0070552">
    <property type="term" value="C:BRISC complex"/>
    <property type="evidence" value="ECO:0007669"/>
    <property type="project" value="InterPro"/>
</dbReference>
<evidence type="ECO:0000256" key="2">
    <source>
        <dbReference type="ARBA" id="ARBA00004496"/>
    </source>
</evidence>
<protein>
    <recommendedName>
        <fullName evidence="4">BRISC and BRCA1-A complex member 1</fullName>
    </recommendedName>
    <alternativeName>
        <fullName evidence="14">Mediator of RAP80 interactions and targeting subunit of 40 kDa</fullName>
    </alternativeName>
    <alternativeName>
        <fullName evidence="15">New component of the BRCA1-A complex</fullName>
    </alternativeName>
</protein>
<keyword evidence="5" id="KW-0963">Cytoplasm</keyword>
<dbReference type="AlphaFoldDB" id="A0AAN7L938"/>
<evidence type="ECO:0000256" key="8">
    <source>
        <dbReference type="ARBA" id="ARBA00022776"/>
    </source>
</evidence>
<keyword evidence="17" id="KW-1185">Reference proteome</keyword>
<evidence type="ECO:0000256" key="6">
    <source>
        <dbReference type="ARBA" id="ARBA00022618"/>
    </source>
</evidence>
<evidence type="ECO:0000256" key="3">
    <source>
        <dbReference type="ARBA" id="ARBA00010809"/>
    </source>
</evidence>
<evidence type="ECO:0000256" key="15">
    <source>
        <dbReference type="ARBA" id="ARBA00031038"/>
    </source>
</evidence>
<evidence type="ECO:0000256" key="9">
    <source>
        <dbReference type="ARBA" id="ARBA00022786"/>
    </source>
</evidence>
<keyword evidence="9" id="KW-0833">Ubl conjugation pathway</keyword>
<dbReference type="SUPFAM" id="SSF53300">
    <property type="entry name" value="vWA-like"/>
    <property type="match status" value="1"/>
</dbReference>
<keyword evidence="13" id="KW-0131">Cell cycle</keyword>
<evidence type="ECO:0000256" key="11">
    <source>
        <dbReference type="ARBA" id="ARBA00023204"/>
    </source>
</evidence>
<evidence type="ECO:0000313" key="17">
    <source>
        <dbReference type="Proteomes" id="UP001345219"/>
    </source>
</evidence>
<dbReference type="Gene3D" id="3.40.50.410">
    <property type="entry name" value="von Willebrand factor, type A domain"/>
    <property type="match status" value="1"/>
</dbReference>
<evidence type="ECO:0000256" key="12">
    <source>
        <dbReference type="ARBA" id="ARBA00023242"/>
    </source>
</evidence>
<evidence type="ECO:0000313" key="16">
    <source>
        <dbReference type="EMBL" id="KAK4780249.1"/>
    </source>
</evidence>
<dbReference type="GO" id="GO:0006325">
    <property type="term" value="P:chromatin organization"/>
    <property type="evidence" value="ECO:0007669"/>
    <property type="project" value="UniProtKB-KW"/>
</dbReference>
<evidence type="ECO:0000256" key="14">
    <source>
        <dbReference type="ARBA" id="ARBA00030984"/>
    </source>
</evidence>
<comment type="caution">
    <text evidence="16">The sequence shown here is derived from an EMBL/GenBank/DDBJ whole genome shotgun (WGS) entry which is preliminary data.</text>
</comment>
<keyword evidence="12" id="KW-0539">Nucleus</keyword>
<accession>A0AAN7L938</accession>
<dbReference type="GO" id="GO:0051301">
    <property type="term" value="P:cell division"/>
    <property type="evidence" value="ECO:0007669"/>
    <property type="project" value="UniProtKB-KW"/>
</dbReference>
<dbReference type="PANTHER" id="PTHR15660:SF1">
    <property type="entry name" value="BRISC AND BRCA1-A COMPLEX MEMBER 1"/>
    <property type="match status" value="1"/>
</dbReference>
<dbReference type="GO" id="GO:0045739">
    <property type="term" value="P:positive regulation of DNA repair"/>
    <property type="evidence" value="ECO:0007669"/>
    <property type="project" value="InterPro"/>
</dbReference>
<keyword evidence="8" id="KW-0498">Mitosis</keyword>
<evidence type="ECO:0000256" key="10">
    <source>
        <dbReference type="ARBA" id="ARBA00022853"/>
    </source>
</evidence>
<dbReference type="InterPro" id="IPR036465">
    <property type="entry name" value="vWFA_dom_sf"/>
</dbReference>
<name>A0AAN7L938_9MYRT</name>
<proteinExistence type="inferred from homology"/>